<keyword evidence="5" id="KW-1185">Reference proteome</keyword>
<dbReference type="GO" id="GO:0030170">
    <property type="term" value="F:pyridoxal phosphate binding"/>
    <property type="evidence" value="ECO:0007669"/>
    <property type="project" value="TreeGrafter"/>
</dbReference>
<name>A0A7X0ECZ3_9PROT</name>
<keyword evidence="2 3" id="KW-0663">Pyridoxal phosphate</keyword>
<proteinExistence type="inferred from homology"/>
<dbReference type="GO" id="GO:0000271">
    <property type="term" value="P:polysaccharide biosynthetic process"/>
    <property type="evidence" value="ECO:0007669"/>
    <property type="project" value="TreeGrafter"/>
</dbReference>
<dbReference type="InterPro" id="IPR015424">
    <property type="entry name" value="PyrdxlP-dep_Trfase"/>
</dbReference>
<dbReference type="EMBL" id="JACIIZ010000007">
    <property type="protein sequence ID" value="MBB6252267.1"/>
    <property type="molecule type" value="Genomic_DNA"/>
</dbReference>
<feature type="active site" description="Proton acceptor" evidence="1">
    <location>
        <position position="189"/>
    </location>
</feature>
<comment type="caution">
    <text evidence="4">The sequence shown here is derived from an EMBL/GenBank/DDBJ whole genome shotgun (WGS) entry which is preliminary data.</text>
</comment>
<dbReference type="InterPro" id="IPR015422">
    <property type="entry name" value="PyrdxlP-dep_Trfase_small"/>
</dbReference>
<dbReference type="InterPro" id="IPR015421">
    <property type="entry name" value="PyrdxlP-dep_Trfase_major"/>
</dbReference>
<gene>
    <name evidence="4" type="ORF">FHS74_002827</name>
</gene>
<dbReference type="PANTHER" id="PTHR30244">
    <property type="entry name" value="TRANSAMINASE"/>
    <property type="match status" value="1"/>
</dbReference>
<dbReference type="RefSeq" id="WP_184801504.1">
    <property type="nucleotide sequence ID" value="NZ_JACIIZ010000007.1"/>
</dbReference>
<dbReference type="AlphaFoldDB" id="A0A7X0ECZ3"/>
<evidence type="ECO:0000256" key="3">
    <source>
        <dbReference type="RuleBase" id="RU004508"/>
    </source>
</evidence>
<evidence type="ECO:0000256" key="1">
    <source>
        <dbReference type="PIRSR" id="PIRSR000390-1"/>
    </source>
</evidence>
<dbReference type="GO" id="GO:0008483">
    <property type="term" value="F:transaminase activity"/>
    <property type="evidence" value="ECO:0007669"/>
    <property type="project" value="TreeGrafter"/>
</dbReference>
<dbReference type="Gene3D" id="3.40.640.10">
    <property type="entry name" value="Type I PLP-dependent aspartate aminotransferase-like (Major domain)"/>
    <property type="match status" value="1"/>
</dbReference>
<comment type="similarity">
    <text evidence="3">Belongs to the DegT/DnrJ/EryC1 family.</text>
</comment>
<evidence type="ECO:0000313" key="5">
    <source>
        <dbReference type="Proteomes" id="UP000539175"/>
    </source>
</evidence>
<dbReference type="Proteomes" id="UP000539175">
    <property type="component" value="Unassembled WGS sequence"/>
</dbReference>
<reference evidence="4 5" key="1">
    <citation type="submission" date="2020-08" db="EMBL/GenBank/DDBJ databases">
        <title>Genomic Encyclopedia of Type Strains, Phase IV (KMG-IV): sequencing the most valuable type-strain genomes for metagenomic binning, comparative biology and taxonomic classification.</title>
        <authorList>
            <person name="Goeker M."/>
        </authorList>
    </citation>
    <scope>NUCLEOTIDE SEQUENCE [LARGE SCALE GENOMIC DNA]</scope>
    <source>
        <strain evidence="4 5">DSM 22198</strain>
    </source>
</reference>
<dbReference type="Gene3D" id="3.90.1150.10">
    <property type="entry name" value="Aspartate Aminotransferase, domain 1"/>
    <property type="match status" value="1"/>
</dbReference>
<dbReference type="PIRSF" id="PIRSF000390">
    <property type="entry name" value="PLP_StrS"/>
    <property type="match status" value="1"/>
</dbReference>
<dbReference type="PANTHER" id="PTHR30244:SF42">
    <property type="entry name" value="UDP-2-ACETAMIDO-2-DEOXY-3-OXO-D-GLUCURONATE AMINOTRANSFERASE"/>
    <property type="match status" value="1"/>
</dbReference>
<dbReference type="CDD" id="cd00616">
    <property type="entry name" value="AHBA_syn"/>
    <property type="match status" value="1"/>
</dbReference>
<protein>
    <submittedName>
        <fullName evidence="4">dTDP-4-amino-4,6-dideoxygalactose transaminase</fullName>
    </submittedName>
</protein>
<evidence type="ECO:0000256" key="2">
    <source>
        <dbReference type="PIRSR" id="PIRSR000390-2"/>
    </source>
</evidence>
<organism evidence="4 5">
    <name type="scientific">Nitrospirillum iridis</name>
    <dbReference type="NCBI Taxonomy" id="765888"/>
    <lineage>
        <taxon>Bacteria</taxon>
        <taxon>Pseudomonadati</taxon>
        <taxon>Pseudomonadota</taxon>
        <taxon>Alphaproteobacteria</taxon>
        <taxon>Rhodospirillales</taxon>
        <taxon>Azospirillaceae</taxon>
        <taxon>Nitrospirillum</taxon>
    </lineage>
</organism>
<sequence>MAGLRRVRYADFAAQYAAEREALLAAMDGVLARGDFIGGADVSALEEELALLCGVPHVVAMNSGTDPLWLALKCLGVGPGDEVITASNSFVASAAAIAHLGAVPVFADVGSDQLLDAESVARAVTARTKAIMPVHLTGRICDMDALRAVADAHGLKVVEDAAQSIGSLYKGRSSGSLGDAAGFSLHPLKNLNAVGDAGFLATGDGDLAERVRRLRNHGLANRDVVVEFGYNSRLDTLQAAVLRTRLPLLPGVIEARRRNAALYRRLLDPAHIYNAPCRDHEFNTFHLFVIQVDRRDALQSHLADHGIGSKVHYPIPIHQQPAAAPYRDRSGPLPLTEQQAARILSLPIHQYLTPADIAYVADVVNAFYR</sequence>
<evidence type="ECO:0000313" key="4">
    <source>
        <dbReference type="EMBL" id="MBB6252267.1"/>
    </source>
</evidence>
<dbReference type="Pfam" id="PF01041">
    <property type="entry name" value="DegT_DnrJ_EryC1"/>
    <property type="match status" value="1"/>
</dbReference>
<accession>A0A7X0ECZ3</accession>
<feature type="modified residue" description="N6-(pyridoxal phosphate)lysine" evidence="2">
    <location>
        <position position="189"/>
    </location>
</feature>
<dbReference type="SUPFAM" id="SSF53383">
    <property type="entry name" value="PLP-dependent transferases"/>
    <property type="match status" value="1"/>
</dbReference>
<dbReference type="InterPro" id="IPR000653">
    <property type="entry name" value="DegT/StrS_aminotransferase"/>
</dbReference>